<dbReference type="AlphaFoldDB" id="A0A438FL06"/>
<comment type="caution">
    <text evidence="1">The sequence shown here is derived from an EMBL/GenBank/DDBJ whole genome shotgun (WGS) entry which is preliminary data.</text>
</comment>
<evidence type="ECO:0000313" key="1">
    <source>
        <dbReference type="EMBL" id="RVW60667.1"/>
    </source>
</evidence>
<gene>
    <name evidence="1" type="ORF">CK203_048878</name>
</gene>
<proteinExistence type="predicted"/>
<reference evidence="1 2" key="1">
    <citation type="journal article" date="2018" name="PLoS Genet.">
        <title>Population sequencing reveals clonal diversity and ancestral inbreeding in the grapevine cultivar Chardonnay.</title>
        <authorList>
            <person name="Roach M.J."/>
            <person name="Johnson D.L."/>
            <person name="Bohlmann J."/>
            <person name="van Vuuren H.J."/>
            <person name="Jones S.J."/>
            <person name="Pretorius I.S."/>
            <person name="Schmidt S.A."/>
            <person name="Borneman A.R."/>
        </authorList>
    </citation>
    <scope>NUCLEOTIDE SEQUENCE [LARGE SCALE GENOMIC DNA]</scope>
    <source>
        <strain evidence="2">cv. Chardonnay</strain>
        <tissue evidence="1">Leaf</tissue>
    </source>
</reference>
<dbReference type="Proteomes" id="UP000288805">
    <property type="component" value="Unassembled WGS sequence"/>
</dbReference>
<organism evidence="1 2">
    <name type="scientific">Vitis vinifera</name>
    <name type="common">Grape</name>
    <dbReference type="NCBI Taxonomy" id="29760"/>
    <lineage>
        <taxon>Eukaryota</taxon>
        <taxon>Viridiplantae</taxon>
        <taxon>Streptophyta</taxon>
        <taxon>Embryophyta</taxon>
        <taxon>Tracheophyta</taxon>
        <taxon>Spermatophyta</taxon>
        <taxon>Magnoliopsida</taxon>
        <taxon>eudicotyledons</taxon>
        <taxon>Gunneridae</taxon>
        <taxon>Pentapetalae</taxon>
        <taxon>rosids</taxon>
        <taxon>Vitales</taxon>
        <taxon>Vitaceae</taxon>
        <taxon>Viteae</taxon>
        <taxon>Vitis</taxon>
    </lineage>
</organism>
<protein>
    <submittedName>
        <fullName evidence="1">Uncharacterized protein</fullName>
    </submittedName>
</protein>
<dbReference type="EMBL" id="QGNW01000848">
    <property type="protein sequence ID" value="RVW60667.1"/>
    <property type="molecule type" value="Genomic_DNA"/>
</dbReference>
<accession>A0A438FL06</accession>
<sequence>MDQTNGFSCEAIEKALLETTTCLLDDMLSTPLAPQIMQQRHPPRFTVPKFTIYDGTTDLFDHLMHYCQPLEANHTKLKANFAAAKSQGACCEISLWLRNGDLQLAKFLSPSCMPAKST</sequence>
<evidence type="ECO:0000313" key="2">
    <source>
        <dbReference type="Proteomes" id="UP000288805"/>
    </source>
</evidence>
<name>A0A438FL06_VITVI</name>